<dbReference type="InterPro" id="IPR010131">
    <property type="entry name" value="MdtP/NodT-like"/>
</dbReference>
<feature type="compositionally biased region" description="Basic and acidic residues" evidence="3">
    <location>
        <begin position="476"/>
        <end position="488"/>
    </location>
</feature>
<dbReference type="Gene3D" id="1.20.1600.10">
    <property type="entry name" value="Outer membrane efflux proteins (OEP)"/>
    <property type="match status" value="1"/>
</dbReference>
<keyword evidence="2" id="KW-0449">Lipoprotein</keyword>
<feature type="signal peptide" evidence="2">
    <location>
        <begin position="1"/>
        <end position="18"/>
    </location>
</feature>
<proteinExistence type="inferred from homology"/>
<dbReference type="SUPFAM" id="SSF56954">
    <property type="entry name" value="Outer membrane efflux proteins (OEP)"/>
    <property type="match status" value="1"/>
</dbReference>
<feature type="chain" id="PRO_5045001706" evidence="2">
    <location>
        <begin position="19"/>
        <end position="498"/>
    </location>
</feature>
<keyword evidence="2" id="KW-0564">Palmitate</keyword>
<gene>
    <name evidence="4" type="ORF">NX782_19985</name>
</gene>
<dbReference type="PANTHER" id="PTHR30203">
    <property type="entry name" value="OUTER MEMBRANE CATION EFFLUX PROTEIN"/>
    <property type="match status" value="1"/>
</dbReference>
<name>A0ABT2ABJ4_9BURK</name>
<dbReference type="InterPro" id="IPR003423">
    <property type="entry name" value="OMP_efflux"/>
</dbReference>
<evidence type="ECO:0000256" key="1">
    <source>
        <dbReference type="ARBA" id="ARBA00007613"/>
    </source>
</evidence>
<comment type="caution">
    <text evidence="4">The sequence shown here is derived from an EMBL/GenBank/DDBJ whole genome shotgun (WGS) entry which is preliminary data.</text>
</comment>
<evidence type="ECO:0000256" key="3">
    <source>
        <dbReference type="SAM" id="MobiDB-lite"/>
    </source>
</evidence>
<evidence type="ECO:0000313" key="4">
    <source>
        <dbReference type="EMBL" id="MCS0591475.1"/>
    </source>
</evidence>
<keyword evidence="2" id="KW-1134">Transmembrane beta strand</keyword>
<feature type="region of interest" description="Disordered" evidence="3">
    <location>
        <begin position="476"/>
        <end position="498"/>
    </location>
</feature>
<reference evidence="4 5" key="1">
    <citation type="submission" date="2022-08" db="EMBL/GenBank/DDBJ databases">
        <title>Reclassification of Massilia species as members of the genera Telluria, Duganella, Pseudoduganella, Mokoshia gen. nov. and Zemynaea gen. nov. using orthogonal and non-orthogonal genome-based approaches.</title>
        <authorList>
            <person name="Bowman J.P."/>
        </authorList>
    </citation>
    <scope>NUCLEOTIDE SEQUENCE [LARGE SCALE GENOMIC DNA]</scope>
    <source>
        <strain evidence="4 5">LMG 28164</strain>
    </source>
</reference>
<dbReference type="RefSeq" id="WP_258847242.1">
    <property type="nucleotide sequence ID" value="NZ_JANUGX010000027.1"/>
</dbReference>
<keyword evidence="2" id="KW-0732">Signal</keyword>
<dbReference type="Gene3D" id="2.20.200.10">
    <property type="entry name" value="Outer membrane efflux proteins (OEP)"/>
    <property type="match status" value="1"/>
</dbReference>
<dbReference type="Pfam" id="PF02321">
    <property type="entry name" value="OEP"/>
    <property type="match status" value="2"/>
</dbReference>
<dbReference type="PANTHER" id="PTHR30203:SF21">
    <property type="entry name" value="OUTER MEMBRANE COMPONENT OF MULTIDRUG EFFLUX PUMP-RELATED"/>
    <property type="match status" value="1"/>
</dbReference>
<comment type="subcellular location">
    <subcellularLocation>
        <location evidence="2">Cell membrane</location>
        <topology evidence="2">Lipid-anchor</topology>
    </subcellularLocation>
</comment>
<accession>A0ABT2ABJ4</accession>
<evidence type="ECO:0000313" key="5">
    <source>
        <dbReference type="Proteomes" id="UP001205560"/>
    </source>
</evidence>
<keyword evidence="2" id="KW-0472">Membrane</keyword>
<evidence type="ECO:0000256" key="2">
    <source>
        <dbReference type="RuleBase" id="RU362097"/>
    </source>
</evidence>
<keyword evidence="5" id="KW-1185">Reference proteome</keyword>
<keyword evidence="2" id="KW-0812">Transmembrane</keyword>
<comment type="similarity">
    <text evidence="1 2">Belongs to the outer membrane factor (OMF) (TC 1.B.17) family.</text>
</comment>
<sequence length="498" mass="53401">MKLAYQTLTLTVLAAALAACTTVGPDYHVPKEAVVKRDAANAPFMGASEQPYKAEPLPADWWRLYQDPVLDKLIAKAFDANADLRVAAANLERAHAVLEEVEEKKRPEVEMSAAPMYGRIAGASIGLPEQLPRTGIYDGDIKVAYQLDMFGRIRRAIEAAEADREAAQAASDLAHVMVAADTTRAYAEACSAGYQLKVAQQSVDLQQQFVKLTAERVQRGRGIAIDNSRAQAQFDQLRANLPPLIARQRTALYKLAVLTGEVPSAFPAEVAKCTTPPRVASSIPVGDGAALLRRRPDVRQAERLLAGATARIGVATAELYPNITLGASFGGVGFMDQFGEANTWKFALGPLISWNLPATSSARVHIAQAKAGTEGALARFDAVVLNALRETESALTVYARELDRNAMLRAARDQSALAARQTGKLYQFGRTDFLAALDADRTLASAESLLAASDAQLAADQVQLFLALGGGWENARAKHEESKGEHGAVAHQAAATHH</sequence>
<dbReference type="Proteomes" id="UP001205560">
    <property type="component" value="Unassembled WGS sequence"/>
</dbReference>
<organism evidence="4 5">
    <name type="scientific">Massilia norwichensis</name>
    <dbReference type="NCBI Taxonomy" id="1442366"/>
    <lineage>
        <taxon>Bacteria</taxon>
        <taxon>Pseudomonadati</taxon>
        <taxon>Pseudomonadota</taxon>
        <taxon>Betaproteobacteria</taxon>
        <taxon>Burkholderiales</taxon>
        <taxon>Oxalobacteraceae</taxon>
        <taxon>Telluria group</taxon>
        <taxon>Massilia</taxon>
    </lineage>
</organism>
<dbReference type="NCBIfam" id="TIGR01845">
    <property type="entry name" value="outer_NodT"/>
    <property type="match status" value="1"/>
</dbReference>
<protein>
    <submittedName>
        <fullName evidence="4">TolC family protein</fullName>
    </submittedName>
</protein>
<dbReference type="EMBL" id="JANUGX010000027">
    <property type="protein sequence ID" value="MCS0591475.1"/>
    <property type="molecule type" value="Genomic_DNA"/>
</dbReference>
<dbReference type="PROSITE" id="PS51257">
    <property type="entry name" value="PROKAR_LIPOPROTEIN"/>
    <property type="match status" value="1"/>
</dbReference>